<dbReference type="EMBL" id="CP041690">
    <property type="protein sequence ID" value="QEE19474.1"/>
    <property type="molecule type" value="Genomic_DNA"/>
</dbReference>
<name>A0A5B9DJX6_9HYPH</name>
<dbReference type="KEGG" id="yti:FNA67_04485"/>
<organism evidence="1 2">
    <name type="scientific">Paradevosia tibetensis</name>
    <dbReference type="NCBI Taxonomy" id="1447062"/>
    <lineage>
        <taxon>Bacteria</taxon>
        <taxon>Pseudomonadati</taxon>
        <taxon>Pseudomonadota</taxon>
        <taxon>Alphaproteobacteria</taxon>
        <taxon>Hyphomicrobiales</taxon>
        <taxon>Devosiaceae</taxon>
        <taxon>Paradevosia</taxon>
    </lineage>
</organism>
<dbReference type="OrthoDB" id="7951100at2"/>
<dbReference type="RefSeq" id="WP_147655208.1">
    <property type="nucleotide sequence ID" value="NZ_BMFM01000001.1"/>
</dbReference>
<keyword evidence="2" id="KW-1185">Reference proteome</keyword>
<accession>A0A5B9DJX6</accession>
<evidence type="ECO:0000313" key="1">
    <source>
        <dbReference type="EMBL" id="QEE19474.1"/>
    </source>
</evidence>
<dbReference type="AlphaFoldDB" id="A0A5B9DJX6"/>
<proteinExistence type="predicted"/>
<dbReference type="Proteomes" id="UP000321062">
    <property type="component" value="Chromosome"/>
</dbReference>
<protein>
    <submittedName>
        <fullName evidence="1">Uncharacterized protein</fullName>
    </submittedName>
</protein>
<evidence type="ECO:0000313" key="2">
    <source>
        <dbReference type="Proteomes" id="UP000321062"/>
    </source>
</evidence>
<sequence length="99" mass="11008">MNLKVLTLAMLALSATVIPVAAAPFCTGGTGVNLSFGFMIGPQYSEEDRADLARTQLRRHGVDATRVEFWNGCLRAFVRQPDGSEKMEFYDPDTFQQVY</sequence>
<reference evidence="1 2" key="1">
    <citation type="journal article" date="2015" name="Int. J. Syst. Evol. Microbiol.">
        <title>Youhaiella tibetensis gen. nov., sp. nov., isolated from subsurface sediment.</title>
        <authorList>
            <person name="Wang Y.X."/>
            <person name="Huang F.Q."/>
            <person name="Nogi Y."/>
            <person name="Pang S.J."/>
            <person name="Wang P.K."/>
            <person name="Lv J."/>
        </authorList>
    </citation>
    <scope>NUCLEOTIDE SEQUENCE [LARGE SCALE GENOMIC DNA]</scope>
    <source>
        <strain evidence="2">fig4</strain>
    </source>
</reference>
<gene>
    <name evidence="1" type="ORF">FNA67_04485</name>
</gene>